<keyword evidence="2" id="KW-1185">Reference proteome</keyword>
<evidence type="ECO:0000313" key="2">
    <source>
        <dbReference type="Proteomes" id="UP000236655"/>
    </source>
</evidence>
<accession>A0A2I7N4Z5</accession>
<dbReference type="Proteomes" id="UP000236655">
    <property type="component" value="Chromosome"/>
</dbReference>
<organism evidence="1 2">
    <name type="scientific">Aquella oligotrophica</name>
    <dbReference type="NCBI Taxonomy" id="2067065"/>
    <lineage>
        <taxon>Bacteria</taxon>
        <taxon>Pseudomonadati</taxon>
        <taxon>Pseudomonadota</taxon>
        <taxon>Betaproteobacteria</taxon>
        <taxon>Neisseriales</taxon>
        <taxon>Neisseriaceae</taxon>
        <taxon>Aquella</taxon>
    </lineage>
</organism>
<name>A0A2I7N4Z5_9NEIS</name>
<dbReference type="KEGG" id="nba:CUN60_04280"/>
<dbReference type="OrthoDB" id="9814185at2"/>
<sequence>MTDKEYAKEIVTTILSQLGGSKFTTMTGAKLSYSINSKDQPVLHCKLPADIKIRNNINLVLITYNIGLDLYEYTLMNTRKDTENQIIKQINDVYAEELISLFEQETGLYCYL</sequence>
<proteinExistence type="predicted"/>
<gene>
    <name evidence="1" type="ORF">CUN60_04280</name>
</gene>
<evidence type="ECO:0000313" key="1">
    <source>
        <dbReference type="EMBL" id="AUR51537.1"/>
    </source>
</evidence>
<reference evidence="2" key="1">
    <citation type="submission" date="2017-11" db="EMBL/GenBank/DDBJ databases">
        <authorList>
            <person name="Chan K.G."/>
            <person name="Lee L.S."/>
        </authorList>
    </citation>
    <scope>NUCLEOTIDE SEQUENCE [LARGE SCALE GENOMIC DNA]</scope>
    <source>
        <strain evidence="2">DSM 100970</strain>
    </source>
</reference>
<protein>
    <submittedName>
        <fullName evidence="1">Uncharacterized protein</fullName>
    </submittedName>
</protein>
<dbReference type="EMBL" id="CP024847">
    <property type="protein sequence ID" value="AUR51537.1"/>
    <property type="molecule type" value="Genomic_DNA"/>
</dbReference>
<dbReference type="AlphaFoldDB" id="A0A2I7N4Z5"/>
<dbReference type="RefSeq" id="WP_102950836.1">
    <property type="nucleotide sequence ID" value="NZ_CP024847.1"/>
</dbReference>